<evidence type="ECO:0000313" key="2">
    <source>
        <dbReference type="Proteomes" id="UP001470230"/>
    </source>
</evidence>
<sequence length="402" mass="48014">MLSTNCFQEYIGILTDIQENILIYLDADVNIEENYQNLCNKFEQVKIREIKHELRLLLHLLVNISNNHHRCHDFFKKIERILQFFKNDITKHYTNNEIFNIFKSNKRILLYLFEENIITVNELIIHKLLYGKYSMAKYPLYFTPEIKKFIKEHKKSTFHSKMGLLKKLPDDFNQKRKTGESDFYICTLIQQDLVKEFIEYVNRTNFPLSAAIKLSIYETNSFLIKKMIESTNHQRNKDAEVTLIKYAAFYGSIQIFQYLLINNVELTPSLWLYAIHGENPDIIHLLEENNVQPIVSHIDTLRSVHFTIVTRDEKTYEECFKESIKCHHNDIANYIENNYLKKEKEGFIHGIKYYNFSFINDFTKEPSFYYLCRYDYYSLVNILLNNKSIDINKAMVIPFDGI</sequence>
<dbReference type="PANTHER" id="PTHR24159">
    <property type="match status" value="1"/>
</dbReference>
<dbReference type="EMBL" id="JAPFFF010000034">
    <property type="protein sequence ID" value="KAK8843840.1"/>
    <property type="molecule type" value="Genomic_DNA"/>
</dbReference>
<protein>
    <recommendedName>
        <fullName evidence="3">DUF3447 domain-containing protein</fullName>
    </recommendedName>
</protein>
<reference evidence="1 2" key="1">
    <citation type="submission" date="2024-04" db="EMBL/GenBank/DDBJ databases">
        <title>Tritrichomonas musculus Genome.</title>
        <authorList>
            <person name="Alves-Ferreira E."/>
            <person name="Grigg M."/>
            <person name="Lorenzi H."/>
            <person name="Galac M."/>
        </authorList>
    </citation>
    <scope>NUCLEOTIDE SEQUENCE [LARGE SCALE GENOMIC DNA]</scope>
    <source>
        <strain evidence="1 2">EAF2021</strain>
    </source>
</reference>
<evidence type="ECO:0000313" key="1">
    <source>
        <dbReference type="EMBL" id="KAK8843840.1"/>
    </source>
</evidence>
<name>A0ABR2HDF5_9EUKA</name>
<keyword evidence="2" id="KW-1185">Reference proteome</keyword>
<organism evidence="1 2">
    <name type="scientific">Tritrichomonas musculus</name>
    <dbReference type="NCBI Taxonomy" id="1915356"/>
    <lineage>
        <taxon>Eukaryota</taxon>
        <taxon>Metamonada</taxon>
        <taxon>Parabasalia</taxon>
        <taxon>Tritrichomonadida</taxon>
        <taxon>Tritrichomonadidae</taxon>
        <taxon>Tritrichomonas</taxon>
    </lineage>
</organism>
<comment type="caution">
    <text evidence="1">The sequence shown here is derived from an EMBL/GenBank/DDBJ whole genome shotgun (WGS) entry which is preliminary data.</text>
</comment>
<dbReference type="SUPFAM" id="SSF48403">
    <property type="entry name" value="Ankyrin repeat"/>
    <property type="match status" value="1"/>
</dbReference>
<dbReference type="InterPro" id="IPR036770">
    <property type="entry name" value="Ankyrin_rpt-contain_sf"/>
</dbReference>
<dbReference type="PANTHER" id="PTHR24159:SF5">
    <property type="entry name" value="ANK_REP_REGION DOMAIN-CONTAINING PROTEIN"/>
    <property type="match status" value="1"/>
</dbReference>
<gene>
    <name evidence="1" type="ORF">M9Y10_024915</name>
</gene>
<proteinExistence type="predicted"/>
<evidence type="ECO:0008006" key="3">
    <source>
        <dbReference type="Google" id="ProtNLM"/>
    </source>
</evidence>
<dbReference type="Proteomes" id="UP001470230">
    <property type="component" value="Unassembled WGS sequence"/>
</dbReference>
<accession>A0ABR2HDF5</accession>